<keyword evidence="5" id="KW-0963">Cytoplasm</keyword>
<feature type="coiled-coil region" evidence="14">
    <location>
        <begin position="286"/>
        <end position="357"/>
    </location>
</feature>
<evidence type="ECO:0000313" key="17">
    <source>
        <dbReference type="Proteomes" id="UP001363151"/>
    </source>
</evidence>
<reference evidence="16 17" key="1">
    <citation type="submission" date="2024-03" db="EMBL/GenBank/DDBJ databases">
        <title>Aureococcus anophagefferens CCMP1851 and Kratosvirus quantuckense: Draft genome of a second virus-susceptible host strain in the model system.</title>
        <authorList>
            <person name="Chase E."/>
            <person name="Truchon A.R."/>
            <person name="Schepens W."/>
            <person name="Wilhelm S.W."/>
        </authorList>
    </citation>
    <scope>NUCLEOTIDE SEQUENCE [LARGE SCALE GENOMIC DNA]</scope>
    <source>
        <strain evidence="16 17">CCMP1851</strain>
    </source>
</reference>
<gene>
    <name evidence="16" type="ORF">SO694_0000706</name>
</gene>
<keyword evidence="7 14" id="KW-0175">Coiled coil</keyword>
<comment type="similarity">
    <text evidence="3">Belongs to the MNS1 family.</text>
</comment>
<evidence type="ECO:0000256" key="4">
    <source>
        <dbReference type="ARBA" id="ARBA00014813"/>
    </source>
</evidence>
<dbReference type="PANTHER" id="PTHR19265">
    <property type="entry name" value="MEIOSIS-SPECIFIC NUCLEAR STRUCTURAL PROTEIN 1"/>
    <property type="match status" value="1"/>
</dbReference>
<accession>A0ABR1GAJ2</accession>
<evidence type="ECO:0000256" key="3">
    <source>
        <dbReference type="ARBA" id="ARBA00009158"/>
    </source>
</evidence>
<evidence type="ECO:0000256" key="7">
    <source>
        <dbReference type="ARBA" id="ARBA00023054"/>
    </source>
</evidence>
<evidence type="ECO:0000256" key="13">
    <source>
        <dbReference type="ARBA" id="ARBA00046114"/>
    </source>
</evidence>
<evidence type="ECO:0000256" key="9">
    <source>
        <dbReference type="ARBA" id="ARBA00023212"/>
    </source>
</evidence>
<dbReference type="PANTHER" id="PTHR19265:SF0">
    <property type="entry name" value="MEIOSIS-SPECIFIC NUCLEAR STRUCTURAL PROTEIN 1"/>
    <property type="match status" value="1"/>
</dbReference>
<evidence type="ECO:0000313" key="16">
    <source>
        <dbReference type="EMBL" id="KAK7250235.1"/>
    </source>
</evidence>
<organism evidence="16 17">
    <name type="scientific">Aureococcus anophagefferens</name>
    <name type="common">Harmful bloom alga</name>
    <dbReference type="NCBI Taxonomy" id="44056"/>
    <lineage>
        <taxon>Eukaryota</taxon>
        <taxon>Sar</taxon>
        <taxon>Stramenopiles</taxon>
        <taxon>Ochrophyta</taxon>
        <taxon>Pelagophyceae</taxon>
        <taxon>Pelagomonadales</taxon>
        <taxon>Pelagomonadaceae</taxon>
        <taxon>Aureococcus</taxon>
    </lineage>
</organism>
<keyword evidence="8" id="KW-0969">Cilium</keyword>
<feature type="coiled-coil region" evidence="14">
    <location>
        <begin position="158"/>
        <end position="235"/>
    </location>
</feature>
<evidence type="ECO:0000256" key="5">
    <source>
        <dbReference type="ARBA" id="ARBA00022490"/>
    </source>
</evidence>
<keyword evidence="11" id="KW-0469">Meiosis</keyword>
<keyword evidence="17" id="KW-1185">Reference proteome</keyword>
<dbReference type="InterPro" id="IPR026504">
    <property type="entry name" value="MNS1"/>
</dbReference>
<evidence type="ECO:0000256" key="8">
    <source>
        <dbReference type="ARBA" id="ARBA00023069"/>
    </source>
</evidence>
<evidence type="ECO:0000256" key="2">
    <source>
        <dbReference type="ARBA" id="ARBA00004611"/>
    </source>
</evidence>
<evidence type="ECO:0000256" key="6">
    <source>
        <dbReference type="ARBA" id="ARBA00022846"/>
    </source>
</evidence>
<comment type="subcellular location">
    <subcellularLocation>
        <location evidence="2">Cytoplasm</location>
        <location evidence="2">Cytoskeleton</location>
        <location evidence="2">Flagellum axoneme</location>
    </subcellularLocation>
    <subcellularLocation>
        <location evidence="1">Nucleus</location>
    </subcellularLocation>
</comment>
<dbReference type="Proteomes" id="UP001363151">
    <property type="component" value="Unassembled WGS sequence"/>
</dbReference>
<evidence type="ECO:0000256" key="1">
    <source>
        <dbReference type="ARBA" id="ARBA00004123"/>
    </source>
</evidence>
<dbReference type="EMBL" id="JBBJCI010000037">
    <property type="protein sequence ID" value="KAK7250235.1"/>
    <property type="molecule type" value="Genomic_DNA"/>
</dbReference>
<evidence type="ECO:0000256" key="12">
    <source>
        <dbReference type="ARBA" id="ARBA00023273"/>
    </source>
</evidence>
<sequence>MMGKRRMEENTMKLLHHYVEDSSRLQIAAQSEISIPQRRRAAQALRLATEAQIKGIQDERALAAKRHELEVHQSQALAGELERRQAERERREREVQRICGESEELKELELKLKVAYMNKERAAQHEERILQQRRHQLREHAIDDQMECDRRAALETEHEKAGSKKEVLLKQKAALQEQMADRLKLAEEARLEAERDRELVEAVVRKIIAEDTRELDERSKRKDECRALIKQYEAQRRRELVDAKERAAFEDAQIQQHADALAARESELFRLKAEKKARDKAAFERIVAETEKHRAEEEELQALRDLLWEEEMEAQRRKEEQDREAKRQQNKRDMALANEEMLVAKQKQREVERKEEQRLVETMRHKFAEDERNERLIADRRAADKAKYIEAVKLQKIERQEVYERAKAAEMEENGNALKSEEYRLRVVQEARRRLLLEHADELQGFLPKGTIQPEDDFFFAKTQAA</sequence>
<evidence type="ECO:0000256" key="11">
    <source>
        <dbReference type="ARBA" id="ARBA00023254"/>
    </source>
</evidence>
<proteinExistence type="inferred from homology"/>
<evidence type="ECO:0000259" key="15">
    <source>
        <dbReference type="Pfam" id="PF13868"/>
    </source>
</evidence>
<dbReference type="Pfam" id="PF13868">
    <property type="entry name" value="TPH"/>
    <property type="match status" value="1"/>
</dbReference>
<name>A0ABR1GAJ2_AURAN</name>
<keyword evidence="6" id="KW-0282">Flagellum</keyword>
<evidence type="ECO:0000256" key="14">
    <source>
        <dbReference type="SAM" id="Coils"/>
    </source>
</evidence>
<dbReference type="InterPro" id="IPR043597">
    <property type="entry name" value="TPH_dom"/>
</dbReference>
<protein>
    <recommendedName>
        <fullName evidence="4">Meiosis-specific nuclear structural protein 1</fullName>
    </recommendedName>
</protein>
<keyword evidence="12" id="KW-0966">Cell projection</keyword>
<evidence type="ECO:0000256" key="10">
    <source>
        <dbReference type="ARBA" id="ARBA00023242"/>
    </source>
</evidence>
<keyword evidence="10" id="KW-0539">Nucleus</keyword>
<feature type="domain" description="Trichohyalin-plectin-homology" evidence="15">
    <location>
        <begin position="100"/>
        <end position="449"/>
    </location>
</feature>
<comment type="caution">
    <text evidence="16">The sequence shown here is derived from an EMBL/GenBank/DDBJ whole genome shotgun (WGS) entry which is preliminary data.</text>
</comment>
<comment type="function">
    <text evidence="13">Microtubule inner protein (MIP) part of the dynein-decorated doublet microtubules (DMTs) in cilia axoneme, which is required for motile cilia beating. May play a role in the control of meiotic division and germ cell differentiation through regulation of pairing and recombination during meiosis. Required for sperm flagella assembly. May play a role in the assembly and function of the outer dynein arm-docking complex (ODA-DC). ODA-DC mediates outer dynein arms (ODA) binding onto the axonemal doublet microtubules.</text>
</comment>
<keyword evidence="9" id="KW-0206">Cytoskeleton</keyword>